<name>A0A3P6UB49_ONCOC</name>
<keyword evidence="3" id="KW-1185">Reference proteome</keyword>
<proteinExistence type="predicted"/>
<reference evidence="2 3" key="1">
    <citation type="submission" date="2018-08" db="EMBL/GenBank/DDBJ databases">
        <authorList>
            <person name="Laetsch R D."/>
            <person name="Stevens L."/>
            <person name="Kumar S."/>
            <person name="Blaxter L. M."/>
        </authorList>
    </citation>
    <scope>NUCLEOTIDE SEQUENCE [LARGE SCALE GENOMIC DNA]</scope>
</reference>
<accession>A0A3P6UB49</accession>
<protein>
    <submittedName>
        <fullName evidence="2">Uncharacterized protein</fullName>
    </submittedName>
</protein>
<evidence type="ECO:0000313" key="3">
    <source>
        <dbReference type="Proteomes" id="UP000271087"/>
    </source>
</evidence>
<evidence type="ECO:0000256" key="1">
    <source>
        <dbReference type="SAM" id="MobiDB-lite"/>
    </source>
</evidence>
<dbReference type="Proteomes" id="UP000271087">
    <property type="component" value="Unassembled WGS sequence"/>
</dbReference>
<feature type="region of interest" description="Disordered" evidence="1">
    <location>
        <begin position="1"/>
        <end position="29"/>
    </location>
</feature>
<dbReference type="AlphaFoldDB" id="A0A3P6UB49"/>
<feature type="non-terminal residue" evidence="2">
    <location>
        <position position="1"/>
    </location>
</feature>
<evidence type="ECO:0000313" key="2">
    <source>
        <dbReference type="EMBL" id="VDK88820.1"/>
    </source>
</evidence>
<gene>
    <name evidence="2" type="ORF">NOO_LOCUS8268</name>
</gene>
<dbReference type="EMBL" id="UYRW01003371">
    <property type="protein sequence ID" value="VDK88820.1"/>
    <property type="molecule type" value="Genomic_DNA"/>
</dbReference>
<sequence length="58" mass="6721">DPEVAQLPSPPVSSSSSLYNDEKQQQQQLQQQFLFDEDLMIDSLMEERKDLSEKESMC</sequence>
<organism evidence="2 3">
    <name type="scientific">Onchocerca ochengi</name>
    <name type="common">Filarial nematode worm</name>
    <dbReference type="NCBI Taxonomy" id="42157"/>
    <lineage>
        <taxon>Eukaryota</taxon>
        <taxon>Metazoa</taxon>
        <taxon>Ecdysozoa</taxon>
        <taxon>Nematoda</taxon>
        <taxon>Chromadorea</taxon>
        <taxon>Rhabditida</taxon>
        <taxon>Spirurina</taxon>
        <taxon>Spiruromorpha</taxon>
        <taxon>Filarioidea</taxon>
        <taxon>Onchocercidae</taxon>
        <taxon>Onchocerca</taxon>
    </lineage>
</organism>